<dbReference type="Proteomes" id="UP000261811">
    <property type="component" value="Unassembled WGS sequence"/>
</dbReference>
<dbReference type="AlphaFoldDB" id="A0A372JEE1"/>
<feature type="non-terminal residue" evidence="4">
    <location>
        <position position="1223"/>
    </location>
</feature>
<dbReference type="Gene3D" id="3.40.47.10">
    <property type="match status" value="1"/>
</dbReference>
<evidence type="ECO:0000313" key="5">
    <source>
        <dbReference type="Proteomes" id="UP000261811"/>
    </source>
</evidence>
<dbReference type="Pfam" id="PF03060">
    <property type="entry name" value="NMO"/>
    <property type="match status" value="1"/>
</dbReference>
<dbReference type="InterPro" id="IPR013785">
    <property type="entry name" value="Aldolase_TIM"/>
</dbReference>
<dbReference type="CDD" id="cd00833">
    <property type="entry name" value="PKS"/>
    <property type="match status" value="1"/>
</dbReference>
<dbReference type="PROSITE" id="PS52004">
    <property type="entry name" value="KS3_2"/>
    <property type="match status" value="1"/>
</dbReference>
<comment type="caution">
    <text evidence="4">The sequence shown here is derived from an EMBL/GenBank/DDBJ whole genome shotgun (WGS) entry which is preliminary data.</text>
</comment>
<evidence type="ECO:0000259" key="3">
    <source>
        <dbReference type="PROSITE" id="PS52004"/>
    </source>
</evidence>
<keyword evidence="1" id="KW-0808">Transferase</keyword>
<organism evidence="4 5">
    <name type="scientific">Actinomadura logoneensis</name>
    <dbReference type="NCBI Taxonomy" id="2293572"/>
    <lineage>
        <taxon>Bacteria</taxon>
        <taxon>Bacillati</taxon>
        <taxon>Actinomycetota</taxon>
        <taxon>Actinomycetes</taxon>
        <taxon>Streptosporangiales</taxon>
        <taxon>Thermomonosporaceae</taxon>
        <taxon>Actinomadura</taxon>
    </lineage>
</organism>
<dbReference type="RefSeq" id="WP_199486947.1">
    <property type="nucleotide sequence ID" value="NZ_QURH01000816.1"/>
</dbReference>
<dbReference type="Pfam" id="PF00109">
    <property type="entry name" value="ketoacyl-synt"/>
    <property type="match status" value="1"/>
</dbReference>
<feature type="region of interest" description="Disordered" evidence="2">
    <location>
        <begin position="305"/>
        <end position="331"/>
    </location>
</feature>
<dbReference type="Pfam" id="PF02801">
    <property type="entry name" value="Ketoacyl-synt_C"/>
    <property type="match status" value="1"/>
</dbReference>
<dbReference type="EMBL" id="QURH01000816">
    <property type="protein sequence ID" value="RFU38383.1"/>
    <property type="molecule type" value="Genomic_DNA"/>
</dbReference>
<dbReference type="InterPro" id="IPR014030">
    <property type="entry name" value="Ketoacyl_synth_N"/>
</dbReference>
<evidence type="ECO:0000256" key="1">
    <source>
        <dbReference type="ARBA" id="ARBA00022679"/>
    </source>
</evidence>
<dbReference type="InterPro" id="IPR020841">
    <property type="entry name" value="PKS_Beta-ketoAc_synthase_dom"/>
</dbReference>
<dbReference type="InterPro" id="IPR050091">
    <property type="entry name" value="PKS_NRPS_Biosynth_Enz"/>
</dbReference>
<dbReference type="GO" id="GO:0004312">
    <property type="term" value="F:fatty acid synthase activity"/>
    <property type="evidence" value="ECO:0007669"/>
    <property type="project" value="TreeGrafter"/>
</dbReference>
<dbReference type="Gene3D" id="3.20.20.70">
    <property type="entry name" value="Aldolase class I"/>
    <property type="match status" value="2"/>
</dbReference>
<feature type="domain" description="Ketosynthase family 3 (KS3)" evidence="3">
    <location>
        <begin position="724"/>
        <end position="1165"/>
    </location>
</feature>
<dbReference type="PANTHER" id="PTHR43775">
    <property type="entry name" value="FATTY ACID SYNTHASE"/>
    <property type="match status" value="1"/>
</dbReference>
<sequence>MAAEVDPGGAFGTGAADRSRALEAEILGVGPFGRPAPHLAAAVCRAGGLGVLDLGTDRAAALAALADLTRWWRGAFGVRVQAGCGVRPDELPDQARTVLLDAVSAEETIGYTRGRRLLVEVVDAAEASAARAAGADGLIARGCEAGGRIGELTTFVLLQRLLGDPGTTLPVFAAGGIGPHTAAAAVAGGAAGVVLDVQLALVRECELPCDVADALRAMDGSETRVTGGHRIFARPDLPDFDLTGLAPAEANTRLGASGLHVKALPVGQDGFLAAALAHRYRTAGGVVQAVREHLGTHLRAALTARPLAPRDDTSDASDVSDAPGESGVAGPVYPVVQGPMTRVSDRSAFAAAVAQDGGLPFLALALMGGDEVRDLLAETADRLAGRPWGVGVLGFAPPELREAQIEAVLAARPPYALIAGGRPAQAAPLEDAGIATYLHVPSPGLLERFLGEGARRFVFEGLECGGHVGPRASFPLWEAQVQRLTDFTDRHPGTAAEMSVLFAGGVHDERSGAMVAALAGPLAARGVDVRVLMGTAYLFTHEAVAAGAIMPGFQQAALECAGTTLLETSPGHATRCARTPYVDAFEQARRGLEAAGTSRRRMWEQLEELNLGRLRIAAKGLRRGRGGGPLEPVGAGEQAREGMYMLGQVAALRSATTSVTALHEQVTAGAQRFLEARAAELGVVVPADAAIGAATSATSATPTTSGLTSGSEASGRRSASAPAPADVAIIGIGCVFPQAGDADEYWANIVRGVDSVTEVPASRWDPAVFYDPASRTGEKSPSKWGGFVPDVPFDAFAYGIPPNSLGSIEPTQLLALEVAARALRDAGYDERPFDRSRTAVVFGSEAGTELGTAYSVRALLPKYFGEVPPGVDGQLPRLTEDSAPGVLTNVIAGRIANRLDLGGANYTVDAACAASLAALDAACKELVTGAADMVLCGGADLHNGIYDYLLFSSVHALSRQGRCATFDASADGIALGEGVACVVLKRLADAERDGDRVYAVVKAVAGSSDGRSLGLTAPRVQGQRLALERAYERAGVHPSRVGLVEAHGTGTEVGDRTELATLTETFTEAGAAPGSVTLGSVKSQIGHTKCAAGLAGLIKTAYALHTGVLPGTLHLTEPNKAWDGTSSPFAFGRAARPWAAAPGERFAGLSGFGFGGSNFHAVLAGYDGAPEPVSGLAAWPAELLLVRGADRDAARTALDRLAALADVPGARLRDLARTLAEPN</sequence>
<dbReference type="GO" id="GO:0006633">
    <property type="term" value="P:fatty acid biosynthetic process"/>
    <property type="evidence" value="ECO:0007669"/>
    <property type="project" value="TreeGrafter"/>
</dbReference>
<accession>A0A372JEE1</accession>
<proteinExistence type="predicted"/>
<name>A0A372JEE1_9ACTN</name>
<dbReference type="InterPro" id="IPR014031">
    <property type="entry name" value="Ketoacyl_synth_C"/>
</dbReference>
<dbReference type="InterPro" id="IPR016039">
    <property type="entry name" value="Thiolase-like"/>
</dbReference>
<feature type="region of interest" description="Disordered" evidence="2">
    <location>
        <begin position="695"/>
        <end position="719"/>
    </location>
</feature>
<dbReference type="SUPFAM" id="SSF51412">
    <property type="entry name" value="Inosine monophosphate dehydrogenase (IMPDH)"/>
    <property type="match status" value="2"/>
</dbReference>
<gene>
    <name evidence="4" type="ORF">DZF91_27995</name>
</gene>
<keyword evidence="5" id="KW-1185">Reference proteome</keyword>
<evidence type="ECO:0000313" key="4">
    <source>
        <dbReference type="EMBL" id="RFU38383.1"/>
    </source>
</evidence>
<protein>
    <recommendedName>
        <fullName evidence="3">Ketosynthase family 3 (KS3) domain-containing protein</fullName>
    </recommendedName>
</protein>
<evidence type="ECO:0000256" key="2">
    <source>
        <dbReference type="SAM" id="MobiDB-lite"/>
    </source>
</evidence>
<dbReference type="SMART" id="SM00825">
    <property type="entry name" value="PKS_KS"/>
    <property type="match status" value="1"/>
</dbReference>
<dbReference type="SUPFAM" id="SSF53901">
    <property type="entry name" value="Thiolase-like"/>
    <property type="match status" value="1"/>
</dbReference>
<reference evidence="4 5" key="1">
    <citation type="submission" date="2018-08" db="EMBL/GenBank/DDBJ databases">
        <title>Actinomadura jelena sp. nov., a novel Actinomycete isolated from soil in Chad.</title>
        <authorList>
            <person name="Shi L."/>
        </authorList>
    </citation>
    <scope>NUCLEOTIDE SEQUENCE [LARGE SCALE GENOMIC DNA]</scope>
    <source>
        <strain evidence="4 5">NEAU-G17</strain>
    </source>
</reference>
<dbReference type="PANTHER" id="PTHR43775:SF51">
    <property type="entry name" value="INACTIVE PHENOLPHTHIOCEROL SYNTHESIS POLYKETIDE SYNTHASE TYPE I PKS1-RELATED"/>
    <property type="match status" value="1"/>
</dbReference>